<feature type="region of interest" description="Disordered" evidence="1">
    <location>
        <begin position="719"/>
        <end position="780"/>
    </location>
</feature>
<dbReference type="PROSITE" id="PS51294">
    <property type="entry name" value="HTH_MYB"/>
    <property type="match status" value="1"/>
</dbReference>
<evidence type="ECO:0000313" key="4">
    <source>
        <dbReference type="Proteomes" id="UP001152320"/>
    </source>
</evidence>
<keyword evidence="4" id="KW-1185">Reference proteome</keyword>
<dbReference type="InterPro" id="IPR000225">
    <property type="entry name" value="Armadillo"/>
</dbReference>
<dbReference type="PANTHER" id="PTHR14014">
    <property type="entry name" value="TELOMERE REPEATS-BINDING BOUQUET FORMATION PROTEIN 1"/>
    <property type="match status" value="1"/>
</dbReference>
<evidence type="ECO:0000259" key="2">
    <source>
        <dbReference type="PROSITE" id="PS51294"/>
    </source>
</evidence>
<sequence>MIIVYAGIDMEVNLSLVFECLRHHEPGNSAAQKDSLLTIASLCSENDEAKNIFRESGGLGYVLNMLTTVTDDDVRGTVLYTLGCATERNVYSQRRLCSDALFKFLLCQITSVRASIKLKRSAAFLLTCLVTNNSAGQNLFRSSGCVDGLLKSLKEQKENQILCAAVFPVVLKLLQEQSDAEITKLLASFISLTVANSEMNQERLGLLGGINLMTSCLQNLLQTLVKQPNHQLVNAISGLVTALGISSCDHEMNIQTLTELKVIPLLVQVLSLQVVSVEVKLKVILTISVITRSSEISQKQLVDCDGMVLLVHMLMENQNNEEMTKAITSVLQSCVGWVSTLGIENMLYAKTLSAVHVSHPQETDKLNTGQVCEEKSEILQHPLTPVQLEKTIPNDSRCITCHKEIESYTGSLLTVDSTCRSGLGGDRPGNNSAEFKAGGVGVQVTSDDLGKLQTQVGHLEEKFNLVLRYLDTPQHQQSIGLDGETKRKFEKQKNLEEMMNVIREKSDRKCEIYQKRSRDGDTVKGVDKKPGELFDKAREEEKKENKRNIGKVMVSSSMNCGNDCEDFLYCKNTDGVISQKGLKDLSSGWRVPLPYKQVSQDEHPGIERRCYKGEGGGHGYNCGRNRMVSRNGPVTGCDPKENSDLEFSSGGKQSRGDYSQAYARHSNFKCIEQNGRKSITVTDAEQFTKSEDKIRGDLSLGCKQTDGCQSDVTPLDINRDTRAIKQTTGNLKESSGLRSNGNTRKSGGRKDRGENYNHTTLYSRDKIDDVGKRRRRRQSAEWNQHLSLDVSSDGFRKPGCTKDQLLSNKTFVKAAVEATRHICSGHNDRGLVIAVKEGNNLAIHKLAPRRSTSVCQCRKSISTFSESDNIRDLLSDLPLNSSYGTKRRKRQNFSPDEVHHLIKEVKRQGKHWNSILWSGNYKKGRTAVDLKDKYRRLVANNVHGKISAEAK</sequence>
<dbReference type="Gene3D" id="1.10.10.60">
    <property type="entry name" value="Homeodomain-like"/>
    <property type="match status" value="1"/>
</dbReference>
<dbReference type="SUPFAM" id="SSF46689">
    <property type="entry name" value="Homeodomain-like"/>
    <property type="match status" value="1"/>
</dbReference>
<evidence type="ECO:0000256" key="1">
    <source>
        <dbReference type="SAM" id="MobiDB-lite"/>
    </source>
</evidence>
<dbReference type="OrthoDB" id="608866at2759"/>
<reference evidence="3" key="1">
    <citation type="submission" date="2021-10" db="EMBL/GenBank/DDBJ databases">
        <title>Tropical sea cucumber genome reveals ecological adaptation and Cuvierian tubules defense mechanism.</title>
        <authorList>
            <person name="Chen T."/>
        </authorList>
    </citation>
    <scope>NUCLEOTIDE SEQUENCE</scope>
    <source>
        <strain evidence="3">Nanhai2018</strain>
        <tissue evidence="3">Muscle</tissue>
    </source>
</reference>
<dbReference type="SMART" id="SM00185">
    <property type="entry name" value="ARM"/>
    <property type="match status" value="3"/>
</dbReference>
<dbReference type="SUPFAM" id="SSF48371">
    <property type="entry name" value="ARM repeat"/>
    <property type="match status" value="1"/>
</dbReference>
<comment type="caution">
    <text evidence="3">The sequence shown here is derived from an EMBL/GenBank/DDBJ whole genome shotgun (WGS) entry which is preliminary data.</text>
</comment>
<dbReference type="GO" id="GO:0070197">
    <property type="term" value="P:meiotic attachment of telomere to nuclear envelope"/>
    <property type="evidence" value="ECO:0007669"/>
    <property type="project" value="InterPro"/>
</dbReference>
<organism evidence="3 4">
    <name type="scientific">Holothuria leucospilota</name>
    <name type="common">Black long sea cucumber</name>
    <name type="synonym">Mertensiothuria leucospilota</name>
    <dbReference type="NCBI Taxonomy" id="206669"/>
    <lineage>
        <taxon>Eukaryota</taxon>
        <taxon>Metazoa</taxon>
        <taxon>Echinodermata</taxon>
        <taxon>Eleutherozoa</taxon>
        <taxon>Echinozoa</taxon>
        <taxon>Holothuroidea</taxon>
        <taxon>Aspidochirotacea</taxon>
        <taxon>Aspidochirotida</taxon>
        <taxon>Holothuriidae</taxon>
        <taxon>Holothuria</taxon>
    </lineage>
</organism>
<dbReference type="InterPro" id="IPR042359">
    <property type="entry name" value="TERB1"/>
</dbReference>
<feature type="compositionally biased region" description="Polar residues" evidence="1">
    <location>
        <begin position="724"/>
        <end position="745"/>
    </location>
</feature>
<protein>
    <submittedName>
        <fullName evidence="3">Telomere repeats-binding bouquet formation protein 1</fullName>
    </submittedName>
</protein>
<feature type="domain" description="HTH myb-type" evidence="2">
    <location>
        <begin position="885"/>
        <end position="942"/>
    </location>
</feature>
<dbReference type="InterPro" id="IPR016024">
    <property type="entry name" value="ARM-type_fold"/>
</dbReference>
<proteinExistence type="predicted"/>
<name>A0A9Q1CLE0_HOLLE</name>
<dbReference type="Proteomes" id="UP001152320">
    <property type="component" value="Chromosome 2"/>
</dbReference>
<dbReference type="Gene3D" id="1.25.10.10">
    <property type="entry name" value="Leucine-rich Repeat Variant"/>
    <property type="match status" value="2"/>
</dbReference>
<evidence type="ECO:0000313" key="3">
    <source>
        <dbReference type="EMBL" id="KAJ8047388.1"/>
    </source>
</evidence>
<accession>A0A9Q1CLE0</accession>
<dbReference type="PANTHER" id="PTHR14014:SF0">
    <property type="entry name" value="TELOMERE REPEATS-BINDING BOUQUET FORMATION PROTEIN 1"/>
    <property type="match status" value="1"/>
</dbReference>
<dbReference type="InterPro" id="IPR017930">
    <property type="entry name" value="Myb_dom"/>
</dbReference>
<feature type="region of interest" description="Disordered" evidence="1">
    <location>
        <begin position="631"/>
        <end position="657"/>
    </location>
</feature>
<dbReference type="InterPro" id="IPR011989">
    <property type="entry name" value="ARM-like"/>
</dbReference>
<dbReference type="EMBL" id="JAIZAY010000002">
    <property type="protein sequence ID" value="KAJ8047388.1"/>
    <property type="molecule type" value="Genomic_DNA"/>
</dbReference>
<dbReference type="AlphaFoldDB" id="A0A9Q1CLE0"/>
<dbReference type="GO" id="GO:0007129">
    <property type="term" value="P:homologous chromosome pairing at meiosis"/>
    <property type="evidence" value="ECO:0007669"/>
    <property type="project" value="TreeGrafter"/>
</dbReference>
<gene>
    <name evidence="3" type="ORF">HOLleu_06374</name>
</gene>
<dbReference type="InterPro" id="IPR009057">
    <property type="entry name" value="Homeodomain-like_sf"/>
</dbReference>